<accession>A0A7G5IK44</accession>
<dbReference type="RefSeq" id="WP_182297559.1">
    <property type="nucleotide sequence ID" value="NZ_CP059851.1"/>
</dbReference>
<evidence type="ECO:0000313" key="3">
    <source>
        <dbReference type="Proteomes" id="UP000515292"/>
    </source>
</evidence>
<name>A0A7G5IK44_9SPHN</name>
<dbReference type="AlphaFoldDB" id="A0A7G5IK44"/>
<evidence type="ECO:0000313" key="2">
    <source>
        <dbReference type="EMBL" id="QMW23736.1"/>
    </source>
</evidence>
<organism evidence="2 3">
    <name type="scientific">Sandaracinobacteroides saxicola</name>
    <dbReference type="NCBI Taxonomy" id="2759707"/>
    <lineage>
        <taxon>Bacteria</taxon>
        <taxon>Pseudomonadati</taxon>
        <taxon>Pseudomonadota</taxon>
        <taxon>Alphaproteobacteria</taxon>
        <taxon>Sphingomonadales</taxon>
        <taxon>Sphingosinicellaceae</taxon>
        <taxon>Sandaracinobacteroides</taxon>
    </lineage>
</organism>
<dbReference type="Gene3D" id="1.10.1660.10">
    <property type="match status" value="1"/>
</dbReference>
<sequence>MTDKSDSAFRTIREVSESLGVPQHVLRFWETRFPQLKPLQRGGNRRYYRPADVALAAALHRLLHSEGYTVKGVQKLIATKGVGALSGETGAEPAAEPVPPGAGGVDLAALRAVRDRLAAALAA</sequence>
<proteinExistence type="predicted"/>
<reference evidence="2 3" key="1">
    <citation type="submission" date="2020-07" db="EMBL/GenBank/DDBJ databases">
        <title>Complete genome sequence for Sandaracinobacter sp. M6.</title>
        <authorList>
            <person name="Tang Y."/>
            <person name="Liu Q."/>
            <person name="Guo Z."/>
            <person name="Lei P."/>
            <person name="Huang B."/>
        </authorList>
    </citation>
    <scope>NUCLEOTIDE SEQUENCE [LARGE SCALE GENOMIC DNA]</scope>
    <source>
        <strain evidence="2 3">M6</strain>
    </source>
</reference>
<dbReference type="KEGG" id="sand:H3309_04420"/>
<evidence type="ECO:0000259" key="1">
    <source>
        <dbReference type="Pfam" id="PF13411"/>
    </source>
</evidence>
<dbReference type="SUPFAM" id="SSF46955">
    <property type="entry name" value="Putative DNA-binding domain"/>
    <property type="match status" value="1"/>
</dbReference>
<dbReference type="CDD" id="cd04765">
    <property type="entry name" value="HTH_MlrA-like_sg2"/>
    <property type="match status" value="1"/>
</dbReference>
<dbReference type="GO" id="GO:0006355">
    <property type="term" value="P:regulation of DNA-templated transcription"/>
    <property type="evidence" value="ECO:0007669"/>
    <property type="project" value="InterPro"/>
</dbReference>
<dbReference type="EMBL" id="CP059851">
    <property type="protein sequence ID" value="QMW23736.1"/>
    <property type="molecule type" value="Genomic_DNA"/>
</dbReference>
<dbReference type="InterPro" id="IPR009061">
    <property type="entry name" value="DNA-bd_dom_put_sf"/>
</dbReference>
<protein>
    <submittedName>
        <fullName evidence="2">MerR family transcriptional regulator</fullName>
    </submittedName>
</protein>
<dbReference type="Pfam" id="PF13411">
    <property type="entry name" value="MerR_1"/>
    <property type="match status" value="1"/>
</dbReference>
<dbReference type="Proteomes" id="UP000515292">
    <property type="component" value="Chromosome"/>
</dbReference>
<dbReference type="InterPro" id="IPR000551">
    <property type="entry name" value="MerR-type_HTH_dom"/>
</dbReference>
<gene>
    <name evidence="2" type="ORF">H3309_04420</name>
</gene>
<keyword evidence="3" id="KW-1185">Reference proteome</keyword>
<dbReference type="GO" id="GO:0003677">
    <property type="term" value="F:DNA binding"/>
    <property type="evidence" value="ECO:0007669"/>
    <property type="project" value="InterPro"/>
</dbReference>
<feature type="domain" description="HTH merR-type" evidence="1">
    <location>
        <begin position="11"/>
        <end position="78"/>
    </location>
</feature>